<reference evidence="2 3" key="1">
    <citation type="submission" date="2016-10" db="EMBL/GenBank/DDBJ databases">
        <authorList>
            <person name="de Groot N.N."/>
        </authorList>
    </citation>
    <scope>NUCLEOTIDE SEQUENCE [LARGE SCALE GENOMIC DNA]</scope>
    <source>
        <strain evidence="2 3">CGMCC 4.5598</strain>
    </source>
</reference>
<dbReference type="OrthoDB" id="3544477at2"/>
<dbReference type="Proteomes" id="UP000199361">
    <property type="component" value="Unassembled WGS sequence"/>
</dbReference>
<accession>A0A1I0JYF5</accession>
<dbReference type="PROSITE" id="PS51257">
    <property type="entry name" value="PROKAR_LIPOPROTEIN"/>
    <property type="match status" value="1"/>
</dbReference>
<evidence type="ECO:0000256" key="1">
    <source>
        <dbReference type="SAM" id="SignalP"/>
    </source>
</evidence>
<protein>
    <recommendedName>
        <fullName evidence="4">PknH-like extracellular domain-containing protein</fullName>
    </recommendedName>
</protein>
<dbReference type="AlphaFoldDB" id="A0A1I0JYF5"/>
<organism evidence="2 3">
    <name type="scientific">Nonomuraea wenchangensis</name>
    <dbReference type="NCBI Taxonomy" id="568860"/>
    <lineage>
        <taxon>Bacteria</taxon>
        <taxon>Bacillati</taxon>
        <taxon>Actinomycetota</taxon>
        <taxon>Actinomycetes</taxon>
        <taxon>Streptosporangiales</taxon>
        <taxon>Streptosporangiaceae</taxon>
        <taxon>Nonomuraea</taxon>
    </lineage>
</organism>
<evidence type="ECO:0008006" key="4">
    <source>
        <dbReference type="Google" id="ProtNLM"/>
    </source>
</evidence>
<keyword evidence="1" id="KW-0732">Signal</keyword>
<feature type="chain" id="PRO_5011537493" description="PknH-like extracellular domain-containing protein" evidence="1">
    <location>
        <begin position="27"/>
        <end position="218"/>
    </location>
</feature>
<name>A0A1I0JYF5_9ACTN</name>
<evidence type="ECO:0000313" key="3">
    <source>
        <dbReference type="Proteomes" id="UP000199361"/>
    </source>
</evidence>
<feature type="signal peptide" evidence="1">
    <location>
        <begin position="1"/>
        <end position="26"/>
    </location>
</feature>
<evidence type="ECO:0000313" key="2">
    <source>
        <dbReference type="EMBL" id="SEU15839.1"/>
    </source>
</evidence>
<dbReference type="EMBL" id="FOHX01000006">
    <property type="protein sequence ID" value="SEU15839.1"/>
    <property type="molecule type" value="Genomic_DNA"/>
</dbReference>
<sequence length="218" mass="22672">MRRRRRTAAAALLAGALTGVLMCALAGCGGGGGESFIDPRAMAQLREALSKEPSLPDGFTARPDQAWRMPFGPAQRSCRALLEPAGGQAPGQALTAQAAVSYQGDGLGEQAGVGLARYAGGEAGAHLDELDRARRECREVRTSSGTDLWLSELPPEAAGDEAVGARLQGRLHGYPYALDVVFSRVGDTLVSVVHTGMNDVDPARTRQVVDAAMAMAGA</sequence>
<dbReference type="RefSeq" id="WP_091083769.1">
    <property type="nucleotide sequence ID" value="NZ_FOHX01000006.1"/>
</dbReference>
<gene>
    <name evidence="2" type="ORF">SAMN05421811_106375</name>
</gene>
<proteinExistence type="predicted"/>
<keyword evidence="3" id="KW-1185">Reference proteome</keyword>
<dbReference type="STRING" id="568860.SAMN05421811_106375"/>